<dbReference type="CDD" id="cd01949">
    <property type="entry name" value="GGDEF"/>
    <property type="match status" value="1"/>
</dbReference>
<name>A0ABQ3XGN6_9ACTN</name>
<dbReference type="PROSITE" id="PS50112">
    <property type="entry name" value="PAS"/>
    <property type="match status" value="2"/>
</dbReference>
<dbReference type="NCBIfam" id="TIGR00254">
    <property type="entry name" value="GGDEF"/>
    <property type="match status" value="1"/>
</dbReference>
<feature type="domain" description="PAS" evidence="1">
    <location>
        <begin position="250"/>
        <end position="320"/>
    </location>
</feature>
<evidence type="ECO:0000313" key="4">
    <source>
        <dbReference type="EMBL" id="GID57649.1"/>
    </source>
</evidence>
<dbReference type="InterPro" id="IPR052155">
    <property type="entry name" value="Biofilm_reg_signaling"/>
</dbReference>
<dbReference type="SUPFAM" id="SSF55073">
    <property type="entry name" value="Nucleotide cyclase"/>
    <property type="match status" value="1"/>
</dbReference>
<dbReference type="Gene3D" id="3.30.70.270">
    <property type="match status" value="1"/>
</dbReference>
<dbReference type="PANTHER" id="PTHR44757">
    <property type="entry name" value="DIGUANYLATE CYCLASE DGCP"/>
    <property type="match status" value="1"/>
</dbReference>
<dbReference type="InterPro" id="IPR013656">
    <property type="entry name" value="PAS_4"/>
</dbReference>
<dbReference type="InterPro" id="IPR043128">
    <property type="entry name" value="Rev_trsase/Diguanyl_cyclase"/>
</dbReference>
<dbReference type="Pfam" id="PF00990">
    <property type="entry name" value="GGDEF"/>
    <property type="match status" value="1"/>
</dbReference>
<proteinExistence type="predicted"/>
<evidence type="ECO:0000259" key="1">
    <source>
        <dbReference type="PROSITE" id="PS50112"/>
    </source>
</evidence>
<dbReference type="Pfam" id="PF08447">
    <property type="entry name" value="PAS_3"/>
    <property type="match status" value="1"/>
</dbReference>
<dbReference type="RefSeq" id="WP_203800730.1">
    <property type="nucleotide sequence ID" value="NZ_BAAAQE010000034.1"/>
</dbReference>
<feature type="domain" description="PAS" evidence="1">
    <location>
        <begin position="147"/>
        <end position="180"/>
    </location>
</feature>
<dbReference type="InterPro" id="IPR035965">
    <property type="entry name" value="PAS-like_dom_sf"/>
</dbReference>
<dbReference type="Pfam" id="PF08448">
    <property type="entry name" value="PAS_4"/>
    <property type="match status" value="1"/>
</dbReference>
<dbReference type="Gene3D" id="3.30.450.20">
    <property type="entry name" value="PAS domain"/>
    <property type="match status" value="2"/>
</dbReference>
<gene>
    <name evidence="4" type="ORF">Aco03nite_060530</name>
</gene>
<dbReference type="InterPro" id="IPR013655">
    <property type="entry name" value="PAS_fold_3"/>
</dbReference>
<feature type="domain" description="GGDEF" evidence="3">
    <location>
        <begin position="405"/>
        <end position="540"/>
    </location>
</feature>
<protein>
    <recommendedName>
        <fullName evidence="6">Diguanylate cyclase with PAS/PAC sensor</fullName>
    </recommendedName>
</protein>
<evidence type="ECO:0008006" key="6">
    <source>
        <dbReference type="Google" id="ProtNLM"/>
    </source>
</evidence>
<comment type="caution">
    <text evidence="4">The sequence shown here is derived from an EMBL/GenBank/DDBJ whole genome shotgun (WGS) entry which is preliminary data.</text>
</comment>
<dbReference type="InterPro" id="IPR000700">
    <property type="entry name" value="PAS-assoc_C"/>
</dbReference>
<dbReference type="InterPro" id="IPR000160">
    <property type="entry name" value="GGDEF_dom"/>
</dbReference>
<dbReference type="InterPro" id="IPR000014">
    <property type="entry name" value="PAS"/>
</dbReference>
<keyword evidence="5" id="KW-1185">Reference proteome</keyword>
<dbReference type="EMBL" id="BOMG01000074">
    <property type="protein sequence ID" value="GID57649.1"/>
    <property type="molecule type" value="Genomic_DNA"/>
</dbReference>
<dbReference type="CDD" id="cd00130">
    <property type="entry name" value="PAS"/>
    <property type="match status" value="2"/>
</dbReference>
<reference evidence="4 5" key="1">
    <citation type="submission" date="2021-01" db="EMBL/GenBank/DDBJ databases">
        <title>Whole genome shotgun sequence of Actinoplanes couchii NBRC 106145.</title>
        <authorList>
            <person name="Komaki H."/>
            <person name="Tamura T."/>
        </authorList>
    </citation>
    <scope>NUCLEOTIDE SEQUENCE [LARGE SCALE GENOMIC DNA]</scope>
    <source>
        <strain evidence="4 5">NBRC 106145</strain>
    </source>
</reference>
<dbReference type="PROSITE" id="PS50113">
    <property type="entry name" value="PAC"/>
    <property type="match status" value="1"/>
</dbReference>
<dbReference type="Proteomes" id="UP000612282">
    <property type="component" value="Unassembled WGS sequence"/>
</dbReference>
<evidence type="ECO:0000259" key="2">
    <source>
        <dbReference type="PROSITE" id="PS50113"/>
    </source>
</evidence>
<sequence>MADEQMMKPDDRDAVLAALLAKNPDAFIAAIGLNGLFVPMPAAATAEITLRPIEGFSSMLGLIVPEDHRPAVDAWSQVVLEGVAGCRVHLTAAPENLTRIHFVDATHRYGVYLGIITGSALAADVTLLPENVRPRLVSMVKNQISVVTEVGPEINPLLGYAPEELVGQRTLGLVHPGDQERAIASWVDMLGSPPGSARRVRLRHLHRDGHTVWFEVTNHNHLNDPDDPRVVAEMLDISDEMAAQEAVRAAEQLMRRLTETIPLAILQATPEGRITFLNERAARQVRAQVGDPLAEALLEVTETVDRPLVAEALSGVLTGQDIDFEYGHREPGAGNRRIRANLRALTDDAGTVTGAIACLADVTEEALLRERLWRQATFDPLTGCHNRAATMAALRDALDTGERHAGTAVIFLDLNAFKPVNDRYGHAAGDLLLSHVAVSLRSAVPPGAVVGRIGGDEFVAVCRDVTGREHAERIGADLLAALGAARVRIGGNTLVPHASLGVAWTPYGTGDSDELLAQADAAMYAVKRSRGASARLSQLAGSASQAAGT</sequence>
<dbReference type="SMART" id="SM00267">
    <property type="entry name" value="GGDEF"/>
    <property type="match status" value="1"/>
</dbReference>
<accession>A0ABQ3XGN6</accession>
<dbReference type="NCBIfam" id="TIGR00229">
    <property type="entry name" value="sensory_box"/>
    <property type="match status" value="1"/>
</dbReference>
<evidence type="ECO:0000313" key="5">
    <source>
        <dbReference type="Proteomes" id="UP000612282"/>
    </source>
</evidence>
<dbReference type="PANTHER" id="PTHR44757:SF2">
    <property type="entry name" value="BIOFILM ARCHITECTURE MAINTENANCE PROTEIN MBAA"/>
    <property type="match status" value="1"/>
</dbReference>
<organism evidence="4 5">
    <name type="scientific">Actinoplanes couchii</name>
    <dbReference type="NCBI Taxonomy" id="403638"/>
    <lineage>
        <taxon>Bacteria</taxon>
        <taxon>Bacillati</taxon>
        <taxon>Actinomycetota</taxon>
        <taxon>Actinomycetes</taxon>
        <taxon>Micromonosporales</taxon>
        <taxon>Micromonosporaceae</taxon>
        <taxon>Actinoplanes</taxon>
    </lineage>
</organism>
<dbReference type="InterPro" id="IPR029787">
    <property type="entry name" value="Nucleotide_cyclase"/>
</dbReference>
<dbReference type="SMART" id="SM00091">
    <property type="entry name" value="PAS"/>
    <property type="match status" value="2"/>
</dbReference>
<feature type="domain" description="PAC" evidence="2">
    <location>
        <begin position="198"/>
        <end position="249"/>
    </location>
</feature>
<dbReference type="SUPFAM" id="SSF55785">
    <property type="entry name" value="PYP-like sensor domain (PAS domain)"/>
    <property type="match status" value="2"/>
</dbReference>
<dbReference type="PROSITE" id="PS50887">
    <property type="entry name" value="GGDEF"/>
    <property type="match status" value="1"/>
</dbReference>
<evidence type="ECO:0000259" key="3">
    <source>
        <dbReference type="PROSITE" id="PS50887"/>
    </source>
</evidence>